<gene>
    <name evidence="2" type="ORF">OBA43_13705</name>
</gene>
<protein>
    <submittedName>
        <fullName evidence="2">PH domain-containing protein</fullName>
    </submittedName>
</protein>
<reference evidence="2 3" key="1">
    <citation type="submission" date="2022-09" db="EMBL/GenBank/DDBJ databases">
        <title>Whole genome sequencing analysis of tet(X)-positive Empedobacter falsenii YWS9-3.</title>
        <authorList>
            <person name="Chen C."/>
            <person name="Lv Y.-L."/>
        </authorList>
    </citation>
    <scope>NUCLEOTIDE SEQUENCE [LARGE SCALE GENOMIC DNA]</scope>
    <source>
        <strain evidence="2 3">YWS9-3_T</strain>
    </source>
</reference>
<keyword evidence="1" id="KW-1133">Transmembrane helix</keyword>
<keyword evidence="3" id="KW-1185">Reference proteome</keyword>
<keyword evidence="1" id="KW-0472">Membrane</keyword>
<feature type="transmembrane region" description="Helical" evidence="1">
    <location>
        <begin position="34"/>
        <end position="52"/>
    </location>
</feature>
<evidence type="ECO:0000313" key="2">
    <source>
        <dbReference type="EMBL" id="WIH98727.1"/>
    </source>
</evidence>
<accession>A0ABY8VC78</accession>
<name>A0ABY8VC78_9FLAO</name>
<dbReference type="EMBL" id="CP106831">
    <property type="protein sequence ID" value="WIH98727.1"/>
    <property type="molecule type" value="Genomic_DNA"/>
</dbReference>
<organism evidence="2 3">
    <name type="scientific">Empedobacter falsenii</name>
    <dbReference type="NCBI Taxonomy" id="343874"/>
    <lineage>
        <taxon>Bacteria</taxon>
        <taxon>Pseudomonadati</taxon>
        <taxon>Bacteroidota</taxon>
        <taxon>Flavobacteriia</taxon>
        <taxon>Flavobacteriales</taxon>
        <taxon>Weeksellaceae</taxon>
        <taxon>Empedobacter</taxon>
    </lineage>
</organism>
<evidence type="ECO:0000256" key="1">
    <source>
        <dbReference type="SAM" id="Phobius"/>
    </source>
</evidence>
<proteinExistence type="predicted"/>
<evidence type="ECO:0000313" key="3">
    <source>
        <dbReference type="Proteomes" id="UP001223501"/>
    </source>
</evidence>
<sequence length="152" mass="17518">MSPFFKWTTVILISFLLLIGLSLIYNEKSLFPKLIYWGIVTPVLVGCYLFSINKIKIDLNNIYFCTKIKIFVIPINEIKSISRKSQNNLMIIGARGVYGLIGISMDNYRCNIKDRTKLVAIELENVKYLISCDEPDEFIHTIKTLKDDQKTS</sequence>
<dbReference type="Proteomes" id="UP001223501">
    <property type="component" value="Chromosome"/>
</dbReference>
<keyword evidence="1" id="KW-0812">Transmembrane</keyword>